<comment type="caution">
    <text evidence="10">The sequence shown here is derived from an EMBL/GenBank/DDBJ whole genome shotgun (WGS) entry which is preliminary data.</text>
</comment>
<evidence type="ECO:0000256" key="2">
    <source>
        <dbReference type="ARBA" id="ARBA00022475"/>
    </source>
</evidence>
<dbReference type="STRING" id="1798542.A3F54_05320"/>
<feature type="domain" description="Glycosyltransferase RgtA/B/C/D-like" evidence="9">
    <location>
        <begin position="121"/>
        <end position="231"/>
    </location>
</feature>
<dbReference type="GO" id="GO:0016763">
    <property type="term" value="F:pentosyltransferase activity"/>
    <property type="evidence" value="ECO:0007669"/>
    <property type="project" value="TreeGrafter"/>
</dbReference>
<protein>
    <recommendedName>
        <fullName evidence="9">Glycosyltransferase RgtA/B/C/D-like domain-containing protein</fullName>
    </recommendedName>
</protein>
<keyword evidence="2" id="KW-1003">Cell membrane</keyword>
<sequence length="590" mass="67391">MNYLNKKEEQNKKPLRNFVVCGLLLALMFILSFSSARSENQIIDESAHIVSGFSYWKTGIWHLNREHPPLIKLIATFPLLFTKAELNTNTASWISGDQWNMGHDFLYNNKISADTILLLTRIPMMLIALVLGWLIWMWSKKLFGFWGAVFSLTLYVLDPNILAHSRYVTTDIGSALGFALSLYCLWRYLQTPTTRNLFFTGAAFGLAIVTKFSTVLLIPFFLIFSIIFIIFYVPRRHKLDFTLRRTWQLLAATLGGALAFITLTYALALPHISANLQLISEFKEYSGITLPFYHIFLDGLFFVIGHSAGGHYSYLLGNFDIHGGWWYYFPIAFLIKTPPATLIIFGLTILLLITQWTKTFIHRLNTQPNSRAAKTRLLHRIPSIPFHYVILIGTPAIYMIASILNSINIGWRHLLPMYPFLFIAAGKLPTLAQRIPQTAGKTYRIWKYTWAATLSGFVLILAVSSFTAYPGYLSYFSERIGGSTEGYKYLLDSNIDWGQDIKRLSNYIKKNNIKTVYLAEFGRAPAAYYGIHALPLPVELTSLEAQQLNAVVAISVTRLINEKNDYAWLKNFTPTDNIEHSILIYDFRKK</sequence>
<evidence type="ECO:0000256" key="1">
    <source>
        <dbReference type="ARBA" id="ARBA00004651"/>
    </source>
</evidence>
<gene>
    <name evidence="10" type="ORF">A3F54_05320</name>
</gene>
<keyword evidence="7 8" id="KW-0472">Membrane</keyword>
<evidence type="ECO:0000259" key="9">
    <source>
        <dbReference type="Pfam" id="PF13231"/>
    </source>
</evidence>
<dbReference type="GO" id="GO:0009103">
    <property type="term" value="P:lipopolysaccharide biosynthetic process"/>
    <property type="evidence" value="ECO:0007669"/>
    <property type="project" value="UniProtKB-ARBA"/>
</dbReference>
<feature type="transmembrane region" description="Helical" evidence="8">
    <location>
        <begin position="386"/>
        <end position="411"/>
    </location>
</feature>
<dbReference type="InterPro" id="IPR050297">
    <property type="entry name" value="LipidA_mod_glycosyltrf_83"/>
</dbReference>
<keyword evidence="3" id="KW-0328">Glycosyltransferase</keyword>
<dbReference type="PANTHER" id="PTHR33908">
    <property type="entry name" value="MANNOSYLTRANSFERASE YKCB-RELATED"/>
    <property type="match status" value="1"/>
</dbReference>
<evidence type="ECO:0000256" key="3">
    <source>
        <dbReference type="ARBA" id="ARBA00022676"/>
    </source>
</evidence>
<reference evidence="10 11" key="1">
    <citation type="journal article" date="2016" name="Nat. Commun.">
        <title>Thousands of microbial genomes shed light on interconnected biogeochemical processes in an aquifer system.</title>
        <authorList>
            <person name="Anantharaman K."/>
            <person name="Brown C.T."/>
            <person name="Hug L.A."/>
            <person name="Sharon I."/>
            <person name="Castelle C.J."/>
            <person name="Probst A.J."/>
            <person name="Thomas B.C."/>
            <person name="Singh A."/>
            <person name="Wilkins M.J."/>
            <person name="Karaoz U."/>
            <person name="Brodie E.L."/>
            <person name="Williams K.H."/>
            <person name="Hubbard S.S."/>
            <person name="Banfield J.F."/>
        </authorList>
    </citation>
    <scope>NUCLEOTIDE SEQUENCE [LARGE SCALE GENOMIC DNA]</scope>
</reference>
<dbReference type="AlphaFoldDB" id="A0A1G2B693"/>
<evidence type="ECO:0000256" key="6">
    <source>
        <dbReference type="ARBA" id="ARBA00022989"/>
    </source>
</evidence>
<feature type="transmembrane region" description="Helical" evidence="8">
    <location>
        <begin position="448"/>
        <end position="469"/>
    </location>
</feature>
<dbReference type="InterPro" id="IPR038731">
    <property type="entry name" value="RgtA/B/C-like"/>
</dbReference>
<comment type="subcellular location">
    <subcellularLocation>
        <location evidence="1">Cell membrane</location>
        <topology evidence="1">Multi-pass membrane protein</topology>
    </subcellularLocation>
</comment>
<evidence type="ECO:0000313" key="11">
    <source>
        <dbReference type="Proteomes" id="UP000176952"/>
    </source>
</evidence>
<feature type="transmembrane region" description="Helical" evidence="8">
    <location>
        <begin position="168"/>
        <end position="189"/>
    </location>
</feature>
<proteinExistence type="predicted"/>
<dbReference type="GO" id="GO:0005886">
    <property type="term" value="C:plasma membrane"/>
    <property type="evidence" value="ECO:0007669"/>
    <property type="project" value="UniProtKB-SubCell"/>
</dbReference>
<dbReference type="EMBL" id="MHKD01000019">
    <property type="protein sequence ID" value="OGY83770.1"/>
    <property type="molecule type" value="Genomic_DNA"/>
</dbReference>
<feature type="transmembrane region" description="Helical" evidence="8">
    <location>
        <begin position="143"/>
        <end position="162"/>
    </location>
</feature>
<evidence type="ECO:0000256" key="7">
    <source>
        <dbReference type="ARBA" id="ARBA00023136"/>
    </source>
</evidence>
<evidence type="ECO:0000313" key="10">
    <source>
        <dbReference type="EMBL" id="OGY83770.1"/>
    </source>
</evidence>
<evidence type="ECO:0000256" key="5">
    <source>
        <dbReference type="ARBA" id="ARBA00022692"/>
    </source>
</evidence>
<organism evidence="10 11">
    <name type="scientific">Candidatus Kerfeldbacteria bacterium RIFCSPHIGHO2_12_FULL_48_17</name>
    <dbReference type="NCBI Taxonomy" id="1798542"/>
    <lineage>
        <taxon>Bacteria</taxon>
        <taxon>Candidatus Kerfeldiibacteriota</taxon>
    </lineage>
</organism>
<dbReference type="Proteomes" id="UP000176952">
    <property type="component" value="Unassembled WGS sequence"/>
</dbReference>
<feature type="transmembrane region" description="Helical" evidence="8">
    <location>
        <begin position="290"/>
        <end position="314"/>
    </location>
</feature>
<evidence type="ECO:0000256" key="8">
    <source>
        <dbReference type="SAM" id="Phobius"/>
    </source>
</evidence>
<name>A0A1G2B693_9BACT</name>
<feature type="transmembrane region" description="Helical" evidence="8">
    <location>
        <begin position="201"/>
        <end position="234"/>
    </location>
</feature>
<dbReference type="Pfam" id="PF13231">
    <property type="entry name" value="PMT_2"/>
    <property type="match status" value="1"/>
</dbReference>
<feature type="transmembrane region" description="Helical" evidence="8">
    <location>
        <begin position="326"/>
        <end position="353"/>
    </location>
</feature>
<feature type="transmembrane region" description="Helical" evidence="8">
    <location>
        <begin position="116"/>
        <end position="136"/>
    </location>
</feature>
<feature type="transmembrane region" description="Helical" evidence="8">
    <location>
        <begin position="246"/>
        <end position="269"/>
    </location>
</feature>
<keyword evidence="4" id="KW-0808">Transferase</keyword>
<keyword evidence="5 8" id="KW-0812">Transmembrane</keyword>
<keyword evidence="6 8" id="KW-1133">Transmembrane helix</keyword>
<evidence type="ECO:0000256" key="4">
    <source>
        <dbReference type="ARBA" id="ARBA00022679"/>
    </source>
</evidence>
<accession>A0A1G2B693</accession>
<dbReference type="PANTHER" id="PTHR33908:SF11">
    <property type="entry name" value="MEMBRANE PROTEIN"/>
    <property type="match status" value="1"/>
</dbReference>
<feature type="transmembrane region" description="Helical" evidence="8">
    <location>
        <begin position="417"/>
        <end position="436"/>
    </location>
</feature>